<keyword evidence="2" id="KW-1185">Reference proteome</keyword>
<dbReference type="InterPro" id="IPR006379">
    <property type="entry name" value="HAD-SF_hydro_IIB"/>
</dbReference>
<organism evidence="1 2">
    <name type="scientific">Paenibacillus solani</name>
    <dbReference type="NCBI Taxonomy" id="1705565"/>
    <lineage>
        <taxon>Bacteria</taxon>
        <taxon>Bacillati</taxon>
        <taxon>Bacillota</taxon>
        <taxon>Bacilli</taxon>
        <taxon>Bacillales</taxon>
        <taxon>Paenibacillaceae</taxon>
        <taxon>Paenibacillus</taxon>
    </lineage>
</organism>
<dbReference type="PATRIC" id="fig|1705565.3.peg.4837"/>
<dbReference type="InterPro" id="IPR036412">
    <property type="entry name" value="HAD-like_sf"/>
</dbReference>
<gene>
    <name evidence="1" type="ORF">AM231_14000</name>
</gene>
<dbReference type="OrthoDB" id="9806027at2"/>
<dbReference type="PANTHER" id="PTHR10000:SF8">
    <property type="entry name" value="HAD SUPERFAMILY HYDROLASE-LIKE, TYPE 3"/>
    <property type="match status" value="1"/>
</dbReference>
<dbReference type="Gene3D" id="3.30.1240.10">
    <property type="match status" value="1"/>
</dbReference>
<proteinExistence type="predicted"/>
<sequence>MKKKAYITDLDGTLLRPDQTLSVFSSNVIRDALEQDMIVTFATARGFISAHSVVSDIPWKYPVILYNGALIYDVLNQTVMDGYWLERDISNEIINIGRKNGITPFYFSLDVDHQERVLHETLRREGEISFYHSRSGDPRFLEVKDLNCPPDYRTLTLTYIGLFEELEPIRLEVTERFGDVIHAHIMPDYYIPNHYFLEFSHAKGNKREGLRLWASHMGVDLEHTVVFGDHINDVGLFEAGGTRVAVRNAHESIQKLADHIIDSNELDGVAQYIQQQMGLQKESAIANLHRL</sequence>
<accession>A0A0M1P9Y1</accession>
<name>A0A0M1P9Y1_9BACL</name>
<reference evidence="2" key="1">
    <citation type="submission" date="2015-08" db="EMBL/GenBank/DDBJ databases">
        <title>Genome sequencing project for genomic taxonomy and phylogenomics of Bacillus-like bacteria.</title>
        <authorList>
            <person name="Liu B."/>
            <person name="Wang J."/>
            <person name="Zhu Y."/>
            <person name="Liu G."/>
            <person name="Chen Q."/>
            <person name="Chen Z."/>
            <person name="Lan J."/>
            <person name="Che J."/>
            <person name="Ge C."/>
            <person name="Shi H."/>
            <person name="Pan Z."/>
            <person name="Liu X."/>
        </authorList>
    </citation>
    <scope>NUCLEOTIDE SEQUENCE [LARGE SCALE GENOMIC DNA]</scope>
    <source>
        <strain evidence="2">FJAT-22460</strain>
    </source>
</reference>
<dbReference type="RefSeq" id="WP_054403652.1">
    <property type="nucleotide sequence ID" value="NZ_LIUT01000001.1"/>
</dbReference>
<evidence type="ECO:0000313" key="1">
    <source>
        <dbReference type="EMBL" id="KOR90789.1"/>
    </source>
</evidence>
<dbReference type="GO" id="GO:0005829">
    <property type="term" value="C:cytosol"/>
    <property type="evidence" value="ECO:0007669"/>
    <property type="project" value="TreeGrafter"/>
</dbReference>
<dbReference type="EMBL" id="LIUT01000001">
    <property type="protein sequence ID" value="KOR90789.1"/>
    <property type="molecule type" value="Genomic_DNA"/>
</dbReference>
<dbReference type="Pfam" id="PF08282">
    <property type="entry name" value="Hydrolase_3"/>
    <property type="match status" value="1"/>
</dbReference>
<dbReference type="NCBIfam" id="TIGR01484">
    <property type="entry name" value="HAD-SF-IIB"/>
    <property type="match status" value="1"/>
</dbReference>
<evidence type="ECO:0000313" key="2">
    <source>
        <dbReference type="Proteomes" id="UP000036932"/>
    </source>
</evidence>
<dbReference type="Gene3D" id="3.40.50.1000">
    <property type="entry name" value="HAD superfamily/HAD-like"/>
    <property type="match status" value="1"/>
</dbReference>
<protein>
    <submittedName>
        <fullName evidence="1">Haloacid dehalogenase</fullName>
    </submittedName>
</protein>
<comment type="caution">
    <text evidence="1">The sequence shown here is derived from an EMBL/GenBank/DDBJ whole genome shotgun (WGS) entry which is preliminary data.</text>
</comment>
<dbReference type="AlphaFoldDB" id="A0A0M1P9Y1"/>
<dbReference type="GO" id="GO:0000287">
    <property type="term" value="F:magnesium ion binding"/>
    <property type="evidence" value="ECO:0007669"/>
    <property type="project" value="TreeGrafter"/>
</dbReference>
<dbReference type="SUPFAM" id="SSF56784">
    <property type="entry name" value="HAD-like"/>
    <property type="match status" value="1"/>
</dbReference>
<dbReference type="InterPro" id="IPR023214">
    <property type="entry name" value="HAD_sf"/>
</dbReference>
<dbReference type="PANTHER" id="PTHR10000">
    <property type="entry name" value="PHOSPHOSERINE PHOSPHATASE"/>
    <property type="match status" value="1"/>
</dbReference>
<dbReference type="Proteomes" id="UP000036932">
    <property type="component" value="Unassembled WGS sequence"/>
</dbReference>
<dbReference type="GO" id="GO:0016791">
    <property type="term" value="F:phosphatase activity"/>
    <property type="evidence" value="ECO:0007669"/>
    <property type="project" value="TreeGrafter"/>
</dbReference>